<evidence type="ECO:0000313" key="5">
    <source>
        <dbReference type="EMBL" id="SEI80183.1"/>
    </source>
</evidence>
<keyword evidence="2 3" id="KW-0067">ATP-binding</keyword>
<dbReference type="NCBIfam" id="TIGR00152">
    <property type="entry name" value="dephospho-CoA kinase"/>
    <property type="match status" value="1"/>
</dbReference>
<keyword evidence="3 5" id="KW-0418">Kinase</keyword>
<dbReference type="HAMAP" id="MF_00376">
    <property type="entry name" value="Dephospho_CoA_kinase"/>
    <property type="match status" value="1"/>
</dbReference>
<name>A0A1H6TJE3_9MICO</name>
<dbReference type="EMBL" id="FNZI01000001">
    <property type="protein sequence ID" value="SEI80183.1"/>
    <property type="molecule type" value="Genomic_DNA"/>
</dbReference>
<dbReference type="CDD" id="cd02022">
    <property type="entry name" value="DPCK"/>
    <property type="match status" value="1"/>
</dbReference>
<keyword evidence="3" id="KW-0173">Coenzyme A biosynthesis</keyword>
<dbReference type="Pfam" id="PF01121">
    <property type="entry name" value="CoaE"/>
    <property type="match status" value="1"/>
</dbReference>
<reference evidence="6" key="1">
    <citation type="submission" date="2016-10" db="EMBL/GenBank/DDBJ databases">
        <authorList>
            <person name="Varghese N."/>
        </authorList>
    </citation>
    <scope>NUCLEOTIDE SEQUENCE [LARGE SCALE GENOMIC DNA]</scope>
    <source>
        <strain evidence="6">DSM 24868</strain>
    </source>
</reference>
<keyword evidence="6" id="KW-1185">Reference proteome</keyword>
<keyword evidence="1 3" id="KW-0547">Nucleotide-binding</keyword>
<dbReference type="eggNOG" id="COG0237">
    <property type="taxonomic scope" value="Bacteria"/>
</dbReference>
<protein>
    <recommendedName>
        <fullName evidence="3 4">Dephospho-CoA kinase</fullName>
        <ecNumber evidence="3 4">2.7.1.24</ecNumber>
    </recommendedName>
    <alternativeName>
        <fullName evidence="3">Dephosphocoenzyme A kinase</fullName>
    </alternativeName>
</protein>
<dbReference type="GO" id="GO:0005737">
    <property type="term" value="C:cytoplasm"/>
    <property type="evidence" value="ECO:0007669"/>
    <property type="project" value="UniProtKB-SubCell"/>
</dbReference>
<dbReference type="GO" id="GO:0004140">
    <property type="term" value="F:dephospho-CoA kinase activity"/>
    <property type="evidence" value="ECO:0007669"/>
    <property type="project" value="UniProtKB-UniRule"/>
</dbReference>
<dbReference type="InterPro" id="IPR027417">
    <property type="entry name" value="P-loop_NTPase"/>
</dbReference>
<dbReference type="Gene3D" id="3.40.50.300">
    <property type="entry name" value="P-loop containing nucleotide triphosphate hydrolases"/>
    <property type="match status" value="1"/>
</dbReference>
<comment type="similarity">
    <text evidence="3">Belongs to the CoaE family.</text>
</comment>
<sequence>MTLLPVLRIGLTGGIASGKSTAAARFGALGARVVDHDVLARRAVEPGSAALVDIVSEFGDRVIRDHALDRQALASVVFSDDHARQRLNAIVHPYVIAMGAAADRQARREGVDVVVHDIPLLVESGQGHDFDLVVTVAAPDDVRIRRMVELRGMTEADAVARIRAQASDPEREAAADAVLDGSGRVADLDSQVDAFWALHVPR</sequence>
<dbReference type="Proteomes" id="UP000183315">
    <property type="component" value="Unassembled WGS sequence"/>
</dbReference>
<dbReference type="GO" id="GO:0015937">
    <property type="term" value="P:coenzyme A biosynthetic process"/>
    <property type="evidence" value="ECO:0007669"/>
    <property type="project" value="UniProtKB-UniRule"/>
</dbReference>
<comment type="pathway">
    <text evidence="3">Cofactor biosynthesis; coenzyme A biosynthesis; CoA from (R)-pantothenate: step 5/5.</text>
</comment>
<keyword evidence="3" id="KW-0808">Transferase</keyword>
<dbReference type="NCBIfam" id="NF002879">
    <property type="entry name" value="PRK03333.1"/>
    <property type="match status" value="1"/>
</dbReference>
<comment type="function">
    <text evidence="3">Catalyzes the phosphorylation of the 3'-hydroxyl group of dephosphocoenzyme A to form coenzyme A.</text>
</comment>
<evidence type="ECO:0000256" key="4">
    <source>
        <dbReference type="NCBIfam" id="TIGR00152"/>
    </source>
</evidence>
<dbReference type="UniPathway" id="UPA00241">
    <property type="reaction ID" value="UER00356"/>
</dbReference>
<dbReference type="AlphaFoldDB" id="A0A1H6TJE3"/>
<proteinExistence type="inferred from homology"/>
<gene>
    <name evidence="3" type="primary">coaE</name>
    <name evidence="5" type="ORF">SAMN05421637_0047</name>
</gene>
<feature type="binding site" evidence="3">
    <location>
        <begin position="16"/>
        <end position="21"/>
    </location>
    <ligand>
        <name>ATP</name>
        <dbReference type="ChEBI" id="CHEBI:30616"/>
    </ligand>
</feature>
<evidence type="ECO:0000256" key="2">
    <source>
        <dbReference type="ARBA" id="ARBA00022840"/>
    </source>
</evidence>
<dbReference type="PANTHER" id="PTHR10695:SF46">
    <property type="entry name" value="BIFUNCTIONAL COENZYME A SYNTHASE-RELATED"/>
    <property type="match status" value="1"/>
</dbReference>
<comment type="subcellular location">
    <subcellularLocation>
        <location evidence="3">Cytoplasm</location>
    </subcellularLocation>
</comment>
<accession>A0A1H6TJE3</accession>
<dbReference type="PROSITE" id="PS51219">
    <property type="entry name" value="DPCK"/>
    <property type="match status" value="1"/>
</dbReference>
<organism evidence="5 6">
    <name type="scientific">Demequina mangrovi</name>
    <dbReference type="NCBI Taxonomy" id="1043493"/>
    <lineage>
        <taxon>Bacteria</taxon>
        <taxon>Bacillati</taxon>
        <taxon>Actinomycetota</taxon>
        <taxon>Actinomycetes</taxon>
        <taxon>Micrococcales</taxon>
        <taxon>Demequinaceae</taxon>
        <taxon>Demequina</taxon>
    </lineage>
</organism>
<evidence type="ECO:0000256" key="1">
    <source>
        <dbReference type="ARBA" id="ARBA00022741"/>
    </source>
</evidence>
<evidence type="ECO:0000313" key="6">
    <source>
        <dbReference type="Proteomes" id="UP000183315"/>
    </source>
</evidence>
<dbReference type="EC" id="2.7.1.24" evidence="3 4"/>
<dbReference type="STRING" id="1043493.SAMN05421637_0047"/>
<dbReference type="SUPFAM" id="SSF52540">
    <property type="entry name" value="P-loop containing nucleoside triphosphate hydrolases"/>
    <property type="match status" value="1"/>
</dbReference>
<evidence type="ECO:0000256" key="3">
    <source>
        <dbReference type="HAMAP-Rule" id="MF_00376"/>
    </source>
</evidence>
<keyword evidence="3" id="KW-0963">Cytoplasm</keyword>
<dbReference type="GO" id="GO:0005524">
    <property type="term" value="F:ATP binding"/>
    <property type="evidence" value="ECO:0007669"/>
    <property type="project" value="UniProtKB-UniRule"/>
</dbReference>
<dbReference type="PANTHER" id="PTHR10695">
    <property type="entry name" value="DEPHOSPHO-COA KINASE-RELATED"/>
    <property type="match status" value="1"/>
</dbReference>
<comment type="catalytic activity">
    <reaction evidence="3">
        <text>3'-dephospho-CoA + ATP = ADP + CoA + H(+)</text>
        <dbReference type="Rhea" id="RHEA:18245"/>
        <dbReference type="ChEBI" id="CHEBI:15378"/>
        <dbReference type="ChEBI" id="CHEBI:30616"/>
        <dbReference type="ChEBI" id="CHEBI:57287"/>
        <dbReference type="ChEBI" id="CHEBI:57328"/>
        <dbReference type="ChEBI" id="CHEBI:456216"/>
        <dbReference type="EC" id="2.7.1.24"/>
    </reaction>
</comment>
<dbReference type="InterPro" id="IPR001977">
    <property type="entry name" value="Depp_CoAkinase"/>
</dbReference>